<keyword evidence="1" id="KW-1133">Transmembrane helix</keyword>
<evidence type="ECO:0000313" key="3">
    <source>
        <dbReference type="WBParaSite" id="SMRG1_84340.1"/>
    </source>
</evidence>
<evidence type="ECO:0000313" key="2">
    <source>
        <dbReference type="Proteomes" id="UP000050790"/>
    </source>
</evidence>
<protein>
    <submittedName>
        <fullName evidence="3">Uncharacterized protein</fullName>
    </submittedName>
</protein>
<dbReference type="AlphaFoldDB" id="A0AA85AIH8"/>
<evidence type="ECO:0000256" key="1">
    <source>
        <dbReference type="SAM" id="Phobius"/>
    </source>
</evidence>
<dbReference type="Proteomes" id="UP000050790">
    <property type="component" value="Unassembled WGS sequence"/>
</dbReference>
<accession>A0AA85AIH8</accession>
<keyword evidence="1" id="KW-0472">Membrane</keyword>
<proteinExistence type="predicted"/>
<name>A0AA85AIH8_9TREM</name>
<reference evidence="3" key="1">
    <citation type="submission" date="2023-11" db="UniProtKB">
        <authorList>
            <consortium name="WormBaseParasite"/>
        </authorList>
    </citation>
    <scope>IDENTIFICATION</scope>
</reference>
<sequence length="69" mass="8185">MYQCVRILWCITFILTIIISIDAAAIILHKNHEMTFLEKLRLYFRCLVKVLCHLLRLGYIGPLSDHYAY</sequence>
<keyword evidence="1" id="KW-0812">Transmembrane</keyword>
<feature type="transmembrane region" description="Helical" evidence="1">
    <location>
        <begin position="6"/>
        <end position="28"/>
    </location>
</feature>
<dbReference type="WBParaSite" id="SMRG1_84340.1">
    <property type="protein sequence ID" value="SMRG1_84340.1"/>
    <property type="gene ID" value="SMRG1_84340"/>
</dbReference>
<organism evidence="2 3">
    <name type="scientific">Schistosoma margrebowiei</name>
    <dbReference type="NCBI Taxonomy" id="48269"/>
    <lineage>
        <taxon>Eukaryota</taxon>
        <taxon>Metazoa</taxon>
        <taxon>Spiralia</taxon>
        <taxon>Lophotrochozoa</taxon>
        <taxon>Platyhelminthes</taxon>
        <taxon>Trematoda</taxon>
        <taxon>Digenea</taxon>
        <taxon>Strigeidida</taxon>
        <taxon>Schistosomatoidea</taxon>
        <taxon>Schistosomatidae</taxon>
        <taxon>Schistosoma</taxon>
    </lineage>
</organism>